<reference evidence="2 3" key="1">
    <citation type="submission" date="2017-09" db="EMBL/GenBank/DDBJ databases">
        <title>Depth-based differentiation of microbial function through sediment-hosted aquifers and enrichment of novel symbionts in the deep terrestrial subsurface.</title>
        <authorList>
            <person name="Probst A.J."/>
            <person name="Ladd B."/>
            <person name="Jarett J.K."/>
            <person name="Geller-Mcgrath D.E."/>
            <person name="Sieber C.M."/>
            <person name="Emerson J.B."/>
            <person name="Anantharaman K."/>
            <person name="Thomas B.C."/>
            <person name="Malmstrom R."/>
            <person name="Stieglmeier M."/>
            <person name="Klingl A."/>
            <person name="Woyke T."/>
            <person name="Ryan C.M."/>
            <person name="Banfield J.F."/>
        </authorList>
    </citation>
    <scope>NUCLEOTIDE SEQUENCE [LARGE SCALE GENOMIC DNA]</scope>
    <source>
        <strain evidence="2">CG10_big_fil_rev_8_21_14_0_10_51_16</strain>
    </source>
</reference>
<dbReference type="EMBL" id="PCYI01000019">
    <property type="protein sequence ID" value="PIR44762.1"/>
    <property type="molecule type" value="Genomic_DNA"/>
</dbReference>
<dbReference type="AlphaFoldDB" id="A0A2H0RDY1"/>
<proteinExistence type="predicted"/>
<feature type="region of interest" description="Disordered" evidence="1">
    <location>
        <begin position="1"/>
        <end position="25"/>
    </location>
</feature>
<organism evidence="2 3">
    <name type="scientific">Candidatus Vogelbacteria bacterium CG10_big_fil_rev_8_21_14_0_10_51_16</name>
    <dbReference type="NCBI Taxonomy" id="1975045"/>
    <lineage>
        <taxon>Bacteria</taxon>
        <taxon>Candidatus Vogeliibacteriota</taxon>
    </lineage>
</organism>
<evidence type="ECO:0000313" key="2">
    <source>
        <dbReference type="EMBL" id="PIR44762.1"/>
    </source>
</evidence>
<name>A0A2H0RDY1_9BACT</name>
<comment type="caution">
    <text evidence="2">The sequence shown here is derived from an EMBL/GenBank/DDBJ whole genome shotgun (WGS) entry which is preliminary data.</text>
</comment>
<accession>A0A2H0RDY1</accession>
<sequence>MNYARAKAWRKANPEKNRGQKRRNRAIGAHYTQNSGRPWSLREDLLITDPRCGMTDRELGFDLGRTVLAIETRRNRLLAISCVNPIGKGVTTETPSQLLLFFRDQQNKLLTNRVALTFERIETRFRLMVREERIELDNYGNFPSWSNLQIRTRVAAASGHGGLIFVQHLRATIPSGLPDKSPLSITLARCVMRIGFYRRQNGHHATLPDDIIARVILPIRNDKRAKLKR</sequence>
<gene>
    <name evidence="2" type="ORF">COV10_02665</name>
</gene>
<evidence type="ECO:0000256" key="1">
    <source>
        <dbReference type="SAM" id="MobiDB-lite"/>
    </source>
</evidence>
<evidence type="ECO:0000313" key="3">
    <source>
        <dbReference type="Proteomes" id="UP000228767"/>
    </source>
</evidence>
<protein>
    <submittedName>
        <fullName evidence="2">Uncharacterized protein</fullName>
    </submittedName>
</protein>
<dbReference type="Proteomes" id="UP000228767">
    <property type="component" value="Unassembled WGS sequence"/>
</dbReference>